<accession>A0A6B2M5F2</accession>
<dbReference type="SUPFAM" id="SSF53335">
    <property type="entry name" value="S-adenosyl-L-methionine-dependent methyltransferases"/>
    <property type="match status" value="1"/>
</dbReference>
<sequence>MESSTTKPKESPSTYDNYRQWKNWSKDRSVEKWFIEYFEGEIRQAGLTEAKSLLEVGFGNGDFMRWALSQGKQITGTEIIPELVERGRESGLDVYLYNIADMEIDDGPLAGKRYDGIILFDVIEHLTAKDGMLALKRLAGLLNPGGRIVLRFPNGDSPLSVPIQNGDHTHRNAIAKSKLVQMCLGTGLTVLSYRNAQRIAARKSTAWFKWILFRLRDLTEIVVGYLFFNQRRPLDPVATAVLGKAD</sequence>
<dbReference type="Pfam" id="PF13489">
    <property type="entry name" value="Methyltransf_23"/>
    <property type="match status" value="1"/>
</dbReference>
<dbReference type="GO" id="GO:0008168">
    <property type="term" value="F:methyltransferase activity"/>
    <property type="evidence" value="ECO:0007669"/>
    <property type="project" value="UniProtKB-KW"/>
</dbReference>
<gene>
    <name evidence="1" type="ORF">G0Q06_11275</name>
</gene>
<dbReference type="GO" id="GO:0032259">
    <property type="term" value="P:methylation"/>
    <property type="evidence" value="ECO:0007669"/>
    <property type="project" value="UniProtKB-KW"/>
</dbReference>
<reference evidence="1 2" key="1">
    <citation type="submission" date="2020-02" db="EMBL/GenBank/DDBJ databases">
        <title>Albibacoteraceae fam. nov., the first described family within the subdivision 4 Verrucomicrobia.</title>
        <authorList>
            <person name="Xi F."/>
        </authorList>
    </citation>
    <scope>NUCLEOTIDE SEQUENCE [LARGE SCALE GENOMIC DNA]</scope>
    <source>
        <strain evidence="1 2">CK1056</strain>
    </source>
</reference>
<name>A0A6B2M5F2_9BACT</name>
<dbReference type="Proteomes" id="UP000478417">
    <property type="component" value="Unassembled WGS sequence"/>
</dbReference>
<evidence type="ECO:0000313" key="1">
    <source>
        <dbReference type="EMBL" id="NDV63035.1"/>
    </source>
</evidence>
<organism evidence="1 2">
    <name type="scientific">Oceanipulchritudo coccoides</name>
    <dbReference type="NCBI Taxonomy" id="2706888"/>
    <lineage>
        <taxon>Bacteria</taxon>
        <taxon>Pseudomonadati</taxon>
        <taxon>Verrucomicrobiota</taxon>
        <taxon>Opitutia</taxon>
        <taxon>Puniceicoccales</taxon>
        <taxon>Oceanipulchritudinaceae</taxon>
        <taxon>Oceanipulchritudo</taxon>
    </lineage>
</organism>
<dbReference type="InterPro" id="IPR029063">
    <property type="entry name" value="SAM-dependent_MTases_sf"/>
</dbReference>
<dbReference type="AlphaFoldDB" id="A0A6B2M5F2"/>
<keyword evidence="1" id="KW-0489">Methyltransferase</keyword>
<keyword evidence="2" id="KW-1185">Reference proteome</keyword>
<dbReference type="PANTHER" id="PTHR43861:SF1">
    <property type="entry name" value="TRANS-ACONITATE 2-METHYLTRANSFERASE"/>
    <property type="match status" value="1"/>
</dbReference>
<dbReference type="PANTHER" id="PTHR43861">
    <property type="entry name" value="TRANS-ACONITATE 2-METHYLTRANSFERASE-RELATED"/>
    <property type="match status" value="1"/>
</dbReference>
<keyword evidence="1" id="KW-0808">Transferase</keyword>
<dbReference type="RefSeq" id="WP_163965979.1">
    <property type="nucleotide sequence ID" value="NZ_JAAGNX010000003.1"/>
</dbReference>
<dbReference type="CDD" id="cd02440">
    <property type="entry name" value="AdoMet_MTases"/>
    <property type="match status" value="1"/>
</dbReference>
<proteinExistence type="predicted"/>
<protein>
    <submittedName>
        <fullName evidence="1">Class I SAM-dependent methyltransferase</fullName>
    </submittedName>
</protein>
<dbReference type="EMBL" id="JAAGNX010000003">
    <property type="protein sequence ID" value="NDV63035.1"/>
    <property type="molecule type" value="Genomic_DNA"/>
</dbReference>
<comment type="caution">
    <text evidence="1">The sequence shown here is derived from an EMBL/GenBank/DDBJ whole genome shotgun (WGS) entry which is preliminary data.</text>
</comment>
<dbReference type="Gene3D" id="3.40.50.150">
    <property type="entry name" value="Vaccinia Virus protein VP39"/>
    <property type="match status" value="1"/>
</dbReference>
<evidence type="ECO:0000313" key="2">
    <source>
        <dbReference type="Proteomes" id="UP000478417"/>
    </source>
</evidence>